<dbReference type="GeneID" id="57397860"/>
<sequence length="126" mass="14264">MPAQQLFETIRDELLNGAIIDGDNYQADIEILQPLVDGFSPDLPVRLVSYQNHNGANDITKAVEDEVPYILGVRVRSTDRQGTLMKNAYPYLQGKYSEVFNDTVDTIVRSPDGSNFRADIALYRRR</sequence>
<proteinExistence type="predicted"/>
<dbReference type="RefSeq" id="WP_172433547.1">
    <property type="nucleotide sequence ID" value="NZ_AP022642.1"/>
</dbReference>
<organism evidence="1 2">
    <name type="scientific">Metapseudomonas otitidis</name>
    <dbReference type="NCBI Taxonomy" id="319939"/>
    <lineage>
        <taxon>Bacteria</taxon>
        <taxon>Pseudomonadati</taxon>
        <taxon>Pseudomonadota</taxon>
        <taxon>Gammaproteobacteria</taxon>
        <taxon>Pseudomonadales</taxon>
        <taxon>Pseudomonadaceae</taxon>
        <taxon>Metapseudomonas</taxon>
    </lineage>
</organism>
<accession>A0A679GEX6</accession>
<dbReference type="Proteomes" id="UP000501237">
    <property type="component" value="Chromosome"/>
</dbReference>
<evidence type="ECO:0000313" key="2">
    <source>
        <dbReference type="Proteomes" id="UP000501237"/>
    </source>
</evidence>
<dbReference type="EMBL" id="AP022642">
    <property type="protein sequence ID" value="BCA28665.1"/>
    <property type="molecule type" value="Genomic_DNA"/>
</dbReference>
<dbReference type="KEGG" id="poj:PtoMrB4_26420"/>
<reference evidence="1 2" key="1">
    <citation type="journal article" date="2020" name="Microbiol. Resour. Announc.">
        <title>Complete genome sequence of Pseudomonas otitidis strain MrB4, isolated from Lake Biwa in Japan.</title>
        <authorList>
            <person name="Miyazaki K."/>
            <person name="Hase E."/>
            <person name="Maruya T."/>
        </authorList>
    </citation>
    <scope>NUCLEOTIDE SEQUENCE [LARGE SCALE GENOMIC DNA]</scope>
    <source>
        <strain evidence="1 2">MrB4</strain>
    </source>
</reference>
<gene>
    <name evidence="1" type="ORF">PtoMrB4_26420</name>
</gene>
<protein>
    <submittedName>
        <fullName evidence="1">Uncharacterized protein</fullName>
    </submittedName>
</protein>
<evidence type="ECO:0000313" key="1">
    <source>
        <dbReference type="EMBL" id="BCA28665.1"/>
    </source>
</evidence>
<name>A0A679GEX6_9GAMM</name>
<dbReference type="AlphaFoldDB" id="A0A679GEX6"/>